<dbReference type="PANTHER" id="PTHR43300:SF7">
    <property type="entry name" value="UDP-N-ACETYLBACILLOSAMINE N-ACETYLTRANSFERASE"/>
    <property type="match status" value="1"/>
</dbReference>
<dbReference type="AlphaFoldDB" id="A0A1G7K2R9"/>
<feature type="active site" description="Proton acceptor" evidence="2">
    <location>
        <position position="140"/>
    </location>
</feature>
<keyword evidence="5" id="KW-0808">Transferase</keyword>
<dbReference type="EMBL" id="FNBD01000011">
    <property type="protein sequence ID" value="SDF31380.1"/>
    <property type="molecule type" value="Genomic_DNA"/>
</dbReference>
<gene>
    <name evidence="5" type="ORF">SAMN04487992_11155</name>
</gene>
<dbReference type="eggNOG" id="COG0110">
    <property type="taxonomic scope" value="Bacteria"/>
</dbReference>
<dbReference type="CDD" id="cd03360">
    <property type="entry name" value="LbH_AT_putative"/>
    <property type="match status" value="1"/>
</dbReference>
<evidence type="ECO:0000313" key="5">
    <source>
        <dbReference type="EMBL" id="SDF31380.1"/>
    </source>
</evidence>
<dbReference type="InterPro" id="IPR050179">
    <property type="entry name" value="Trans_hexapeptide_repeat"/>
</dbReference>
<dbReference type="Gene3D" id="2.160.10.10">
    <property type="entry name" value="Hexapeptide repeat proteins"/>
    <property type="match status" value="1"/>
</dbReference>
<evidence type="ECO:0000259" key="4">
    <source>
        <dbReference type="Pfam" id="PF17836"/>
    </source>
</evidence>
<dbReference type="NCBIfam" id="TIGR03570">
    <property type="entry name" value="NeuD_NnaD"/>
    <property type="match status" value="1"/>
</dbReference>
<dbReference type="PANTHER" id="PTHR43300">
    <property type="entry name" value="ACETYLTRANSFERASE"/>
    <property type="match status" value="1"/>
</dbReference>
<evidence type="ECO:0000313" key="6">
    <source>
        <dbReference type="Proteomes" id="UP000182114"/>
    </source>
</evidence>
<sequence length="237" mass="25428">MKKVIVFGASGHAKVVIDIIEQENQYEIFGLVDSFKPKKSLLFEYSILGNEDDLPALVKEHNIYGIIVAIGDNCKRKTIVHKVQEICPTLQFINAIHPNAVLGKNVALGNGIVVMPGAIINSDAAIGDSCIVNTNASVGHEAILKDFSSISPGVKIGGNFNLGFCSAISIGATVIENITIGDHTIIGAGAVVTKNFPDCIVAYGSPAKIIRARTENERYLFSNLERKGKRAVLKQVK</sequence>
<feature type="binding site" evidence="3">
    <location>
        <position position="170"/>
    </location>
    <ligand>
        <name>acetyl-CoA</name>
        <dbReference type="ChEBI" id="CHEBI:57288"/>
    </ligand>
</feature>
<dbReference type="InterPro" id="IPR020019">
    <property type="entry name" value="AcTrfase_PglD-like"/>
</dbReference>
<dbReference type="GO" id="GO:0016746">
    <property type="term" value="F:acyltransferase activity"/>
    <property type="evidence" value="ECO:0007669"/>
    <property type="project" value="UniProtKB-KW"/>
</dbReference>
<dbReference type="SUPFAM" id="SSF51161">
    <property type="entry name" value="Trimeric LpxA-like enzymes"/>
    <property type="match status" value="1"/>
</dbReference>
<feature type="binding site" evidence="3">
    <location>
        <position position="71"/>
    </location>
    <ligand>
        <name>substrate</name>
    </ligand>
</feature>
<dbReference type="Pfam" id="PF17836">
    <property type="entry name" value="PglD_N"/>
    <property type="match status" value="1"/>
</dbReference>
<protein>
    <submittedName>
        <fullName evidence="5">Sugar O-acyltransferase, sialic acid O-acetyltransferase NeuD family</fullName>
    </submittedName>
</protein>
<dbReference type="Gene3D" id="3.40.50.20">
    <property type="match status" value="1"/>
</dbReference>
<evidence type="ECO:0000256" key="2">
    <source>
        <dbReference type="PIRSR" id="PIRSR620019-1"/>
    </source>
</evidence>
<feature type="binding site" evidence="3">
    <location>
        <begin position="10"/>
        <end position="12"/>
    </location>
    <ligand>
        <name>substrate</name>
    </ligand>
</feature>
<proteinExistence type="inferred from homology"/>
<feature type="site" description="Increases basicity of active site His" evidence="2">
    <location>
        <position position="141"/>
    </location>
</feature>
<dbReference type="InterPro" id="IPR041561">
    <property type="entry name" value="PglD_N"/>
</dbReference>
<name>A0A1G7K2R9_9FLAO</name>
<evidence type="ECO:0000256" key="3">
    <source>
        <dbReference type="PIRSR" id="PIRSR620019-2"/>
    </source>
</evidence>
<comment type="similarity">
    <text evidence="1">Belongs to the transferase hexapeptide repeat family.</text>
</comment>
<dbReference type="InterPro" id="IPR011004">
    <property type="entry name" value="Trimer_LpxA-like_sf"/>
</dbReference>
<organism evidence="5 6">
    <name type="scientific">Cellulophaga baltica</name>
    <dbReference type="NCBI Taxonomy" id="76594"/>
    <lineage>
        <taxon>Bacteria</taxon>
        <taxon>Pseudomonadati</taxon>
        <taxon>Bacteroidota</taxon>
        <taxon>Flavobacteriia</taxon>
        <taxon>Flavobacteriales</taxon>
        <taxon>Flavobacteriaceae</taxon>
        <taxon>Cellulophaga</taxon>
    </lineage>
</organism>
<dbReference type="Proteomes" id="UP000182114">
    <property type="component" value="Unassembled WGS sequence"/>
</dbReference>
<evidence type="ECO:0000256" key="1">
    <source>
        <dbReference type="ARBA" id="ARBA00007274"/>
    </source>
</evidence>
<feature type="domain" description="PglD N-terminal" evidence="4">
    <location>
        <begin position="3"/>
        <end position="83"/>
    </location>
</feature>
<keyword evidence="6" id="KW-1185">Reference proteome</keyword>
<reference evidence="6" key="1">
    <citation type="submission" date="2016-10" db="EMBL/GenBank/DDBJ databases">
        <authorList>
            <person name="Varghese N."/>
            <person name="Submissions S."/>
        </authorList>
    </citation>
    <scope>NUCLEOTIDE SEQUENCE [LARGE SCALE GENOMIC DNA]</scope>
    <source>
        <strain evidence="6">DSM 24729</strain>
    </source>
</reference>
<dbReference type="RefSeq" id="WP_074539101.1">
    <property type="nucleotide sequence ID" value="NZ_FNBD01000011.1"/>
</dbReference>
<keyword evidence="5" id="KW-0012">Acyltransferase</keyword>
<accession>A0A1G7K2R9</accession>